<dbReference type="PROSITE" id="PS50110">
    <property type="entry name" value="RESPONSE_REGULATORY"/>
    <property type="match status" value="2"/>
</dbReference>
<comment type="subunit">
    <text evidence="14">At low DSF concentrations, interacts with RpfF.</text>
</comment>
<dbReference type="InterPro" id="IPR001789">
    <property type="entry name" value="Sig_transdc_resp-reg_receiver"/>
</dbReference>
<evidence type="ECO:0000256" key="18">
    <source>
        <dbReference type="SAM" id="Coils"/>
    </source>
</evidence>
<evidence type="ECO:0000259" key="21">
    <source>
        <dbReference type="PROSITE" id="PS50894"/>
    </source>
</evidence>
<dbReference type="InterPro" id="IPR036641">
    <property type="entry name" value="HPT_dom_sf"/>
</dbReference>
<dbReference type="SUPFAM" id="SSF52172">
    <property type="entry name" value="CheY-like"/>
    <property type="match status" value="2"/>
</dbReference>
<dbReference type="SMART" id="SM00387">
    <property type="entry name" value="HATPase_c"/>
    <property type="match status" value="1"/>
</dbReference>
<dbReference type="InterPro" id="IPR035965">
    <property type="entry name" value="PAS-like_dom_sf"/>
</dbReference>
<sequence>MVMKKPLYHELQKRIEELERELLKRCETEQELIENQAALRHQNSTLIRQSVEFFDVQHRLEEKSIERERSCERIEEAFGSLRESEHTLASVLVNSPDTIIAVDHDYRIIYVNRSMPCFHGTLSVGANLFDHIIGPCREEYFQTLGTVFETGRLRVIESGFIHSGNAATIEVESRFAPCFQGEKVGFVVILASDISERKQMELDLKHSLHDLERFNRLMVGRELRNIEMKAELEKLRAGRSREEEIRMHTDGMVSEDKVEDFTLEDHLLAIEKAGLFDFLDSGTDEISRESDLIYRKHQRTALLNLIEDANQARNELIETNRKLEESMRLTEEMARNAEAANAAKSQFLANMSHEIRTPMNGVIGMADLLLETRLSTDQRNYVEIINGSGRNLLKIINDILDFSKIEARMLELDAIDFDLFDLLEEICGVLGLEARDKGLELLLITGFDLPFSLKGDPARIRQILVNLIGNALRFTPEGGEVVLKVMVQQQTDRNAVIRFNVRDTGIGISADKLQKIFEPFTQADGSNIRKFGGTGLGLSISNDLVLKMGGGGIHVESEPGSGASFWFDVNLEKQPLQKEYSLPGKERLLGKGVLVISRSPSLRTMLVSLLDSWGALSSQADDREAVRYVLEQAAKSPSPCGVILLDVEFIKKETAALNALLDAMPYAADGIRVILLVPIGYQEEMKKQFGDRIFRFLQKPVRRRELCRMVAEAFDIEREATVEPEYESNVSSGGAVTPEKLPLHVLLAEDSVVNQKVALSMLGKLGCFPDVAANGREAIDAMRQKRYDLVFMDCQMPEIDGYEVTRRIRKDHSLLCSPDIPVVAMTANAMKGDREKCIDAGMDDFMAKPLKKSDFQAIFERYFPGLFVRESSKEAGAGALTTDDVFLIDDVLFRLQNDREIILIIIGQFLLEAALQITELQAAAAEHDTERVRILSHTIKGAAATVGGQELSRCAAIIEQGAKSGDLTGIDEHLRDLNASYLRFKERVEASGWCEEGGG</sequence>
<keyword evidence="18" id="KW-0175">Coiled coil</keyword>
<keyword evidence="11" id="KW-1133">Transmembrane helix</keyword>
<dbReference type="PRINTS" id="PR00344">
    <property type="entry name" value="BCTRLSENSOR"/>
</dbReference>
<evidence type="ECO:0000313" key="23">
    <source>
        <dbReference type="Proteomes" id="UP000004162"/>
    </source>
</evidence>
<dbReference type="Pfam" id="PF01627">
    <property type="entry name" value="Hpt"/>
    <property type="match status" value="1"/>
</dbReference>
<feature type="domain" description="HPt" evidence="21">
    <location>
        <begin position="898"/>
        <end position="991"/>
    </location>
</feature>
<name>Q0YU98_9CHLB</name>
<dbReference type="Pfam" id="PF00512">
    <property type="entry name" value="HisKA"/>
    <property type="match status" value="1"/>
</dbReference>
<evidence type="ECO:0000256" key="14">
    <source>
        <dbReference type="ARBA" id="ARBA00064003"/>
    </source>
</evidence>
<dbReference type="GO" id="GO:0000155">
    <property type="term" value="F:phosphorelay sensor kinase activity"/>
    <property type="evidence" value="ECO:0007669"/>
    <property type="project" value="InterPro"/>
</dbReference>
<evidence type="ECO:0000256" key="12">
    <source>
        <dbReference type="ARBA" id="ARBA00023012"/>
    </source>
</evidence>
<dbReference type="InterPro" id="IPR036890">
    <property type="entry name" value="HATPase_C_sf"/>
</dbReference>
<evidence type="ECO:0000256" key="11">
    <source>
        <dbReference type="ARBA" id="ARBA00022989"/>
    </source>
</evidence>
<dbReference type="Gene3D" id="1.20.120.160">
    <property type="entry name" value="HPT domain"/>
    <property type="match status" value="1"/>
</dbReference>
<dbReference type="CDD" id="cd17546">
    <property type="entry name" value="REC_hyHK_CKI1_RcsC-like"/>
    <property type="match status" value="1"/>
</dbReference>
<keyword evidence="9" id="KW-0418">Kinase</keyword>
<evidence type="ECO:0000256" key="8">
    <source>
        <dbReference type="ARBA" id="ARBA00022741"/>
    </source>
</evidence>
<proteinExistence type="predicted"/>
<protein>
    <recommendedName>
        <fullName evidence="15">Sensory/regulatory protein RpfC</fullName>
        <ecNumber evidence="3">2.7.13.3</ecNumber>
    </recommendedName>
</protein>
<dbReference type="Gene3D" id="3.40.50.2300">
    <property type="match status" value="2"/>
</dbReference>
<keyword evidence="4" id="KW-1003">Cell membrane</keyword>
<dbReference type="OrthoDB" id="593752at2"/>
<evidence type="ECO:0000256" key="10">
    <source>
        <dbReference type="ARBA" id="ARBA00022840"/>
    </source>
</evidence>
<dbReference type="NCBIfam" id="TIGR00229">
    <property type="entry name" value="sensory_box"/>
    <property type="match status" value="1"/>
</dbReference>
<dbReference type="GO" id="GO:0005886">
    <property type="term" value="C:plasma membrane"/>
    <property type="evidence" value="ECO:0007669"/>
    <property type="project" value="UniProtKB-SubCell"/>
</dbReference>
<keyword evidence="7" id="KW-0812">Transmembrane</keyword>
<dbReference type="GO" id="GO:0005524">
    <property type="term" value="F:ATP binding"/>
    <property type="evidence" value="ECO:0007669"/>
    <property type="project" value="UniProtKB-KW"/>
</dbReference>
<dbReference type="FunFam" id="1.10.287.130:FF:000002">
    <property type="entry name" value="Two-component osmosensing histidine kinase"/>
    <property type="match status" value="1"/>
</dbReference>
<reference evidence="22 23" key="1">
    <citation type="submission" date="2006-07" db="EMBL/GenBank/DDBJ databases">
        <title>Annotation of the draft genome assembly of Chlorobium ferroxidans DSM 13031.</title>
        <authorList>
            <consortium name="US DOE Joint Genome Institute (JGI-ORNL)"/>
            <person name="Larimer F."/>
            <person name="Land M."/>
            <person name="Hauser L."/>
        </authorList>
    </citation>
    <scope>NUCLEOTIDE SEQUENCE [LARGE SCALE GENOMIC DNA]</scope>
    <source>
        <strain evidence="22 23">DSM 13031</strain>
    </source>
</reference>
<keyword evidence="12" id="KW-0902">Two-component regulatory system</keyword>
<dbReference type="Gene3D" id="3.30.565.10">
    <property type="entry name" value="Histidine kinase-like ATPase, C-terminal domain"/>
    <property type="match status" value="1"/>
</dbReference>
<evidence type="ECO:0000256" key="7">
    <source>
        <dbReference type="ARBA" id="ARBA00022692"/>
    </source>
</evidence>
<evidence type="ECO:0000259" key="20">
    <source>
        <dbReference type="PROSITE" id="PS50110"/>
    </source>
</evidence>
<dbReference type="InterPro" id="IPR003594">
    <property type="entry name" value="HATPase_dom"/>
</dbReference>
<dbReference type="InterPro" id="IPR011006">
    <property type="entry name" value="CheY-like_superfamily"/>
</dbReference>
<dbReference type="SUPFAM" id="SSF47384">
    <property type="entry name" value="Homodimeric domain of signal transducing histidine kinase"/>
    <property type="match status" value="1"/>
</dbReference>
<evidence type="ECO:0000256" key="2">
    <source>
        <dbReference type="ARBA" id="ARBA00004651"/>
    </source>
</evidence>
<feature type="modified residue" description="4-aspartylphosphate" evidence="17">
    <location>
        <position position="646"/>
    </location>
</feature>
<dbReference type="Gene3D" id="1.10.287.130">
    <property type="match status" value="1"/>
</dbReference>
<evidence type="ECO:0000256" key="16">
    <source>
        <dbReference type="PROSITE-ProRule" id="PRU00110"/>
    </source>
</evidence>
<dbReference type="InterPro" id="IPR003661">
    <property type="entry name" value="HisK_dim/P_dom"/>
</dbReference>
<dbReference type="Pfam" id="PF02518">
    <property type="entry name" value="HATPase_c"/>
    <property type="match status" value="1"/>
</dbReference>
<dbReference type="EMBL" id="AASE01000001">
    <property type="protein sequence ID" value="EAT60127.1"/>
    <property type="molecule type" value="Genomic_DNA"/>
</dbReference>
<dbReference type="CDD" id="cd16922">
    <property type="entry name" value="HATPase_EvgS-ArcB-TorS-like"/>
    <property type="match status" value="1"/>
</dbReference>
<comment type="caution">
    <text evidence="22">The sequence shown here is derived from an EMBL/GenBank/DDBJ whole genome shotgun (WGS) entry which is preliminary data.</text>
</comment>
<evidence type="ECO:0000259" key="19">
    <source>
        <dbReference type="PROSITE" id="PS50109"/>
    </source>
</evidence>
<evidence type="ECO:0000313" key="22">
    <source>
        <dbReference type="EMBL" id="EAT60127.1"/>
    </source>
</evidence>
<evidence type="ECO:0000256" key="15">
    <source>
        <dbReference type="ARBA" id="ARBA00068150"/>
    </source>
</evidence>
<dbReference type="InterPro" id="IPR005467">
    <property type="entry name" value="His_kinase_dom"/>
</dbReference>
<feature type="coiled-coil region" evidence="18">
    <location>
        <begin position="302"/>
        <end position="340"/>
    </location>
</feature>
<dbReference type="PANTHER" id="PTHR45339">
    <property type="entry name" value="HYBRID SIGNAL TRANSDUCTION HISTIDINE KINASE J"/>
    <property type="match status" value="1"/>
</dbReference>
<feature type="modified residue" description="Phosphohistidine" evidence="16">
    <location>
        <position position="937"/>
    </location>
</feature>
<dbReference type="InterPro" id="IPR013656">
    <property type="entry name" value="PAS_4"/>
</dbReference>
<dbReference type="Gene3D" id="3.30.450.20">
    <property type="entry name" value="PAS domain"/>
    <property type="match status" value="1"/>
</dbReference>
<dbReference type="Proteomes" id="UP000004162">
    <property type="component" value="Unassembled WGS sequence"/>
</dbReference>
<evidence type="ECO:0000256" key="1">
    <source>
        <dbReference type="ARBA" id="ARBA00000085"/>
    </source>
</evidence>
<evidence type="ECO:0000256" key="5">
    <source>
        <dbReference type="ARBA" id="ARBA00022553"/>
    </source>
</evidence>
<keyword evidence="23" id="KW-1185">Reference proteome</keyword>
<dbReference type="SMART" id="SM00448">
    <property type="entry name" value="REC"/>
    <property type="match status" value="1"/>
</dbReference>
<feature type="domain" description="Histidine kinase" evidence="19">
    <location>
        <begin position="350"/>
        <end position="573"/>
    </location>
</feature>
<dbReference type="PROSITE" id="PS50109">
    <property type="entry name" value="HIS_KIN"/>
    <property type="match status" value="1"/>
</dbReference>
<dbReference type="InterPro" id="IPR000014">
    <property type="entry name" value="PAS"/>
</dbReference>
<dbReference type="EC" id="2.7.13.3" evidence="3"/>
<dbReference type="SUPFAM" id="SSF55874">
    <property type="entry name" value="ATPase domain of HSP90 chaperone/DNA topoisomerase II/histidine kinase"/>
    <property type="match status" value="1"/>
</dbReference>
<dbReference type="PANTHER" id="PTHR45339:SF1">
    <property type="entry name" value="HYBRID SIGNAL TRANSDUCTION HISTIDINE KINASE J"/>
    <property type="match status" value="1"/>
</dbReference>
<dbReference type="FunFam" id="3.30.565.10:FF:000010">
    <property type="entry name" value="Sensor histidine kinase RcsC"/>
    <property type="match status" value="1"/>
</dbReference>
<dbReference type="SMART" id="SM00388">
    <property type="entry name" value="HisKA"/>
    <property type="match status" value="1"/>
</dbReference>
<feature type="modified residue" description="4-aspartylphosphate" evidence="17">
    <location>
        <position position="793"/>
    </location>
</feature>
<evidence type="ECO:0000256" key="17">
    <source>
        <dbReference type="PROSITE-ProRule" id="PRU00169"/>
    </source>
</evidence>
<feature type="domain" description="Response regulatory" evidence="20">
    <location>
        <begin position="744"/>
        <end position="863"/>
    </location>
</feature>
<accession>Q0YU98</accession>
<evidence type="ECO:0000256" key="9">
    <source>
        <dbReference type="ARBA" id="ARBA00022777"/>
    </source>
</evidence>
<dbReference type="InterPro" id="IPR036097">
    <property type="entry name" value="HisK_dim/P_sf"/>
</dbReference>
<evidence type="ECO:0000256" key="6">
    <source>
        <dbReference type="ARBA" id="ARBA00022679"/>
    </source>
</evidence>
<keyword evidence="13" id="KW-0472">Membrane</keyword>
<gene>
    <name evidence="22" type="ORF">CferDRAFT_2134</name>
</gene>
<feature type="coiled-coil region" evidence="18">
    <location>
        <begin position="8"/>
        <end position="35"/>
    </location>
</feature>
<dbReference type="Pfam" id="PF08448">
    <property type="entry name" value="PAS_4"/>
    <property type="match status" value="1"/>
</dbReference>
<keyword evidence="6" id="KW-0808">Transferase</keyword>
<evidence type="ECO:0000256" key="13">
    <source>
        <dbReference type="ARBA" id="ARBA00023136"/>
    </source>
</evidence>
<comment type="subcellular location">
    <subcellularLocation>
        <location evidence="2">Cell membrane</location>
        <topology evidence="2">Multi-pass membrane protein</topology>
    </subcellularLocation>
</comment>
<dbReference type="CDD" id="cd00082">
    <property type="entry name" value="HisKA"/>
    <property type="match status" value="1"/>
</dbReference>
<keyword evidence="5 17" id="KW-0597">Phosphoprotein</keyword>
<keyword evidence="10" id="KW-0067">ATP-binding</keyword>
<dbReference type="AlphaFoldDB" id="Q0YU98"/>
<dbReference type="SUPFAM" id="SSF55785">
    <property type="entry name" value="PYP-like sensor domain (PAS domain)"/>
    <property type="match status" value="1"/>
</dbReference>
<reference evidence="22 23" key="2">
    <citation type="submission" date="2006-07" db="EMBL/GenBank/DDBJ databases">
        <title>Sequencing of the draft genome and assembly of Chlorobium ferroxidans DSM 13031.</title>
        <authorList>
            <consortium name="US DOE Joint Genome Institute (JGI-PGF)"/>
            <person name="Copeland A."/>
            <person name="Lucas S."/>
            <person name="Lapidus A."/>
            <person name="Barry K."/>
            <person name="Glavina del Rio T."/>
            <person name="Dalin E."/>
            <person name="Tice H."/>
            <person name="Bruce D."/>
            <person name="Pitluck S."/>
            <person name="Richardson P."/>
        </authorList>
    </citation>
    <scope>NUCLEOTIDE SEQUENCE [LARGE SCALE GENOMIC DNA]</scope>
    <source>
        <strain evidence="22 23">DSM 13031</strain>
    </source>
</reference>
<feature type="domain" description="Response regulatory" evidence="20">
    <location>
        <begin position="592"/>
        <end position="714"/>
    </location>
</feature>
<evidence type="ECO:0000256" key="3">
    <source>
        <dbReference type="ARBA" id="ARBA00012438"/>
    </source>
</evidence>
<evidence type="ECO:0000256" key="4">
    <source>
        <dbReference type="ARBA" id="ARBA00022475"/>
    </source>
</evidence>
<dbReference type="Pfam" id="PF00072">
    <property type="entry name" value="Response_reg"/>
    <property type="match status" value="1"/>
</dbReference>
<dbReference type="SUPFAM" id="SSF47226">
    <property type="entry name" value="Histidine-containing phosphotransfer domain, HPT domain"/>
    <property type="match status" value="1"/>
</dbReference>
<organism evidence="22 23">
    <name type="scientific">Chlorobium ferrooxidans DSM 13031</name>
    <dbReference type="NCBI Taxonomy" id="377431"/>
    <lineage>
        <taxon>Bacteria</taxon>
        <taxon>Pseudomonadati</taxon>
        <taxon>Chlorobiota</taxon>
        <taxon>Chlorobiia</taxon>
        <taxon>Chlorobiales</taxon>
        <taxon>Chlorobiaceae</taxon>
        <taxon>Chlorobium/Pelodictyon group</taxon>
        <taxon>Chlorobium</taxon>
    </lineage>
</organism>
<comment type="catalytic activity">
    <reaction evidence="1">
        <text>ATP + protein L-histidine = ADP + protein N-phospho-L-histidine.</text>
        <dbReference type="EC" id="2.7.13.3"/>
    </reaction>
</comment>
<dbReference type="PROSITE" id="PS50894">
    <property type="entry name" value="HPT"/>
    <property type="match status" value="1"/>
</dbReference>
<keyword evidence="8" id="KW-0547">Nucleotide-binding</keyword>
<dbReference type="InterPro" id="IPR004358">
    <property type="entry name" value="Sig_transdc_His_kin-like_C"/>
</dbReference>
<dbReference type="InterPro" id="IPR008207">
    <property type="entry name" value="Sig_transdc_His_kin_Hpt_dom"/>
</dbReference>